<dbReference type="CDD" id="cd04301">
    <property type="entry name" value="NAT_SF"/>
    <property type="match status" value="1"/>
</dbReference>
<protein>
    <submittedName>
        <fullName evidence="4">GNAT family N-acetyltransferase</fullName>
        <ecNumber evidence="4">2.3.-.-</ecNumber>
    </submittedName>
</protein>
<organism evidence="4 5">
    <name type="scientific">Cohnella hongkongensis</name>
    <dbReference type="NCBI Taxonomy" id="178337"/>
    <lineage>
        <taxon>Bacteria</taxon>
        <taxon>Bacillati</taxon>
        <taxon>Bacillota</taxon>
        <taxon>Bacilli</taxon>
        <taxon>Bacillales</taxon>
        <taxon>Paenibacillaceae</taxon>
        <taxon>Cohnella</taxon>
    </lineage>
</organism>
<dbReference type="InterPro" id="IPR016181">
    <property type="entry name" value="Acyl_CoA_acyltransferase"/>
</dbReference>
<dbReference type="GO" id="GO:0016746">
    <property type="term" value="F:acyltransferase activity"/>
    <property type="evidence" value="ECO:0007669"/>
    <property type="project" value="UniProtKB-KW"/>
</dbReference>
<evidence type="ECO:0000259" key="3">
    <source>
        <dbReference type="PROSITE" id="PS51186"/>
    </source>
</evidence>
<evidence type="ECO:0000256" key="1">
    <source>
        <dbReference type="ARBA" id="ARBA00022679"/>
    </source>
</evidence>
<gene>
    <name evidence="4" type="ORF">ACFO3S_06275</name>
</gene>
<dbReference type="SUPFAM" id="SSF55729">
    <property type="entry name" value="Acyl-CoA N-acyltransferases (Nat)"/>
    <property type="match status" value="1"/>
</dbReference>
<comment type="caution">
    <text evidence="4">The sequence shown here is derived from an EMBL/GenBank/DDBJ whole genome shotgun (WGS) entry which is preliminary data.</text>
</comment>
<dbReference type="InterPro" id="IPR050832">
    <property type="entry name" value="Bact_Acetyltransf"/>
</dbReference>
<evidence type="ECO:0000256" key="2">
    <source>
        <dbReference type="ARBA" id="ARBA00023315"/>
    </source>
</evidence>
<keyword evidence="2 4" id="KW-0012">Acyltransferase</keyword>
<evidence type="ECO:0000313" key="5">
    <source>
        <dbReference type="Proteomes" id="UP001596028"/>
    </source>
</evidence>
<feature type="domain" description="N-acetyltransferase" evidence="3">
    <location>
        <begin position="13"/>
        <end position="156"/>
    </location>
</feature>
<dbReference type="EC" id="2.3.-.-" evidence="4"/>
<dbReference type="EMBL" id="JBHSEP010000003">
    <property type="protein sequence ID" value="MFC4597841.1"/>
    <property type="molecule type" value="Genomic_DNA"/>
</dbReference>
<dbReference type="Pfam" id="PF00583">
    <property type="entry name" value="Acetyltransf_1"/>
    <property type="match status" value="1"/>
</dbReference>
<dbReference type="Proteomes" id="UP001596028">
    <property type="component" value="Unassembled WGS sequence"/>
</dbReference>
<dbReference type="InterPro" id="IPR000182">
    <property type="entry name" value="GNAT_dom"/>
</dbReference>
<dbReference type="PANTHER" id="PTHR43877">
    <property type="entry name" value="AMINOALKYLPHOSPHONATE N-ACETYLTRANSFERASE-RELATED-RELATED"/>
    <property type="match status" value="1"/>
</dbReference>
<evidence type="ECO:0000313" key="4">
    <source>
        <dbReference type="EMBL" id="MFC4597841.1"/>
    </source>
</evidence>
<keyword evidence="5" id="KW-1185">Reference proteome</keyword>
<dbReference type="PROSITE" id="PS51186">
    <property type="entry name" value="GNAT"/>
    <property type="match status" value="1"/>
</dbReference>
<proteinExistence type="predicted"/>
<name>A0ABV9FAT4_9BACL</name>
<sequence length="161" mass="17745">MFHYRNATDADFPVIASFPLNEDEAFYMYPKATYPLTAEQLRAAAADRSCPTVVTDSDVVIAYGNLYEVSDGEDCWIGNVIVRPSCRGSGAAGYLIQTLINRAAEEHGVKTVRLICHNTNTRALLFYAGLGFTPYEVRLQEGSRKLAGIRMSMPVEGQVTI</sequence>
<dbReference type="Gene3D" id="3.40.630.30">
    <property type="match status" value="1"/>
</dbReference>
<dbReference type="RefSeq" id="WP_378093462.1">
    <property type="nucleotide sequence ID" value="NZ_JBHSEP010000003.1"/>
</dbReference>
<accession>A0ABV9FAT4</accession>
<keyword evidence="1 4" id="KW-0808">Transferase</keyword>
<dbReference type="PANTHER" id="PTHR43877:SF2">
    <property type="entry name" value="AMINOALKYLPHOSPHONATE N-ACETYLTRANSFERASE-RELATED"/>
    <property type="match status" value="1"/>
</dbReference>
<reference evidence="5" key="1">
    <citation type="journal article" date="2019" name="Int. J. Syst. Evol. Microbiol.">
        <title>The Global Catalogue of Microorganisms (GCM) 10K type strain sequencing project: providing services to taxonomists for standard genome sequencing and annotation.</title>
        <authorList>
            <consortium name="The Broad Institute Genomics Platform"/>
            <consortium name="The Broad Institute Genome Sequencing Center for Infectious Disease"/>
            <person name="Wu L."/>
            <person name="Ma J."/>
        </authorList>
    </citation>
    <scope>NUCLEOTIDE SEQUENCE [LARGE SCALE GENOMIC DNA]</scope>
    <source>
        <strain evidence="5">CCUG 49571</strain>
    </source>
</reference>